<evidence type="ECO:0000259" key="13">
    <source>
        <dbReference type="PROSITE" id="PS51828"/>
    </source>
</evidence>
<keyword evidence="3" id="KW-0011">Acute phase</keyword>
<dbReference type="InterPro" id="IPR013320">
    <property type="entry name" value="ConA-like_dom_sf"/>
</dbReference>
<evidence type="ECO:0000256" key="11">
    <source>
        <dbReference type="PROSITE-ProRule" id="PRU01172"/>
    </source>
</evidence>
<evidence type="ECO:0000256" key="5">
    <source>
        <dbReference type="ARBA" id="ARBA00022723"/>
    </source>
</evidence>
<feature type="compositionally biased region" description="Polar residues" evidence="12">
    <location>
        <begin position="141"/>
        <end position="165"/>
    </location>
</feature>
<accession>A0A8C0UE18</accession>
<keyword evidence="7" id="KW-0106">Calcium</keyword>
<evidence type="ECO:0000313" key="15">
    <source>
        <dbReference type="Proteomes" id="UP000694410"/>
    </source>
</evidence>
<dbReference type="GO" id="GO:0046872">
    <property type="term" value="F:metal ion binding"/>
    <property type="evidence" value="ECO:0007669"/>
    <property type="project" value="UniProtKB-KW"/>
</dbReference>
<dbReference type="GO" id="GO:0006953">
    <property type="term" value="P:acute-phase response"/>
    <property type="evidence" value="ECO:0007669"/>
    <property type="project" value="UniProtKB-KW"/>
</dbReference>
<comment type="cofactor">
    <cofactor evidence="1">
        <name>Ca(2+)</name>
        <dbReference type="ChEBI" id="CHEBI:29108"/>
    </cofactor>
</comment>
<evidence type="ECO:0000256" key="4">
    <source>
        <dbReference type="ARBA" id="ARBA00022525"/>
    </source>
</evidence>
<name>A0A8C0UE18_CYACU</name>
<gene>
    <name evidence="14" type="primary">LOC111939433</name>
</gene>
<feature type="region of interest" description="Disordered" evidence="12">
    <location>
        <begin position="366"/>
        <end position="423"/>
    </location>
</feature>
<keyword evidence="15" id="KW-1185">Reference proteome</keyword>
<dbReference type="GO" id="GO:0005615">
    <property type="term" value="C:extracellular space"/>
    <property type="evidence" value="ECO:0007669"/>
    <property type="project" value="TreeGrafter"/>
</dbReference>
<keyword evidence="6" id="KW-0732">Signal</keyword>
<evidence type="ECO:0000256" key="9">
    <source>
        <dbReference type="ARBA" id="ARBA00038102"/>
    </source>
</evidence>
<dbReference type="Proteomes" id="UP000694410">
    <property type="component" value="Unplaced"/>
</dbReference>
<feature type="region of interest" description="Disordered" evidence="12">
    <location>
        <begin position="141"/>
        <end position="190"/>
    </location>
</feature>
<comment type="subcellular location">
    <subcellularLocation>
        <location evidence="2">Secreted</location>
    </subcellularLocation>
</comment>
<evidence type="ECO:0000256" key="3">
    <source>
        <dbReference type="ARBA" id="ARBA00022486"/>
    </source>
</evidence>
<dbReference type="CDD" id="cd00152">
    <property type="entry name" value="PTX"/>
    <property type="match status" value="1"/>
</dbReference>
<keyword evidence="4" id="KW-0964">Secreted</keyword>
<dbReference type="PRINTS" id="PR00895">
    <property type="entry name" value="PENTAXIN"/>
</dbReference>
<dbReference type="PANTHER" id="PTHR45869:SF7">
    <property type="entry name" value="C-REACTIVE PROTEIN"/>
    <property type="match status" value="1"/>
</dbReference>
<comment type="similarity">
    <text evidence="9">Belongs to the pentraxin family.</text>
</comment>
<organism evidence="14 15">
    <name type="scientific">Cyanistes caeruleus</name>
    <name type="common">Eurasian blue tit</name>
    <name type="synonym">Parus caeruleus</name>
    <dbReference type="NCBI Taxonomy" id="156563"/>
    <lineage>
        <taxon>Eukaryota</taxon>
        <taxon>Metazoa</taxon>
        <taxon>Chordata</taxon>
        <taxon>Craniata</taxon>
        <taxon>Vertebrata</taxon>
        <taxon>Euteleostomi</taxon>
        <taxon>Archelosauria</taxon>
        <taxon>Archosauria</taxon>
        <taxon>Dinosauria</taxon>
        <taxon>Saurischia</taxon>
        <taxon>Theropoda</taxon>
        <taxon>Coelurosauria</taxon>
        <taxon>Aves</taxon>
        <taxon>Neognathae</taxon>
        <taxon>Neoaves</taxon>
        <taxon>Telluraves</taxon>
        <taxon>Australaves</taxon>
        <taxon>Passeriformes</taxon>
        <taxon>Paridae</taxon>
        <taxon>Cyanistes</taxon>
    </lineage>
</organism>
<dbReference type="SUPFAM" id="SSF49899">
    <property type="entry name" value="Concanavalin A-like lectins/glucanases"/>
    <property type="match status" value="1"/>
</dbReference>
<dbReference type="InterPro" id="IPR001759">
    <property type="entry name" value="PTX_dom"/>
</dbReference>
<feature type="compositionally biased region" description="Low complexity" evidence="12">
    <location>
        <begin position="58"/>
        <end position="68"/>
    </location>
</feature>
<feature type="compositionally biased region" description="Polar residues" evidence="12">
    <location>
        <begin position="107"/>
        <end position="121"/>
    </location>
</feature>
<dbReference type="GO" id="GO:0001849">
    <property type="term" value="F:complement component C1q complex binding"/>
    <property type="evidence" value="ECO:0007669"/>
    <property type="project" value="TreeGrafter"/>
</dbReference>
<evidence type="ECO:0000256" key="8">
    <source>
        <dbReference type="ARBA" id="ARBA00023157"/>
    </source>
</evidence>
<feature type="disulfide bond" evidence="11">
    <location>
        <begin position="480"/>
        <end position="539"/>
    </location>
</feature>
<dbReference type="Ensembl" id="ENSCCET00000012149.1">
    <property type="protein sequence ID" value="ENSCCEP00000007575.1"/>
    <property type="gene ID" value="ENSCCEG00000007954.1"/>
</dbReference>
<dbReference type="InterPro" id="IPR030476">
    <property type="entry name" value="Pentaxin_CS"/>
</dbReference>
<dbReference type="FunFam" id="2.60.120.200:FF:000070">
    <property type="entry name" value="Serum amyloid P-component"/>
    <property type="match status" value="1"/>
</dbReference>
<reference evidence="14" key="1">
    <citation type="submission" date="2025-08" db="UniProtKB">
        <authorList>
            <consortium name="Ensembl"/>
        </authorList>
    </citation>
    <scope>IDENTIFICATION</scope>
</reference>
<dbReference type="PANTHER" id="PTHR45869">
    <property type="entry name" value="C-REACTIVE PROTEIN-RELATED"/>
    <property type="match status" value="1"/>
</dbReference>
<feature type="region of interest" description="Disordered" evidence="12">
    <location>
        <begin position="1"/>
        <end position="122"/>
    </location>
</feature>
<sequence>MDWTGLGDDGGAQREGKWRACAPRASKLAGKVPQEAVQPGRGQRGHLYPEPTRDGCVRSRGVTRVGVPVGPGGSSPLNCGTERWGTNPHRPQNRGSIKPLQGLDTPSPDSGPSARHQSSEAGKTFPLPTCLCPWDPQTTSGHSATISVPSGRTGTAEPQSCRSGQGDQGHLSLHPSDDPKSNQVPPTGACPEQGPLGKECWGCPHPITRVGTGLGCPCPLAGGTWLGCPCPPGWGDMAGESLSPEWGTGLGCPCPPGGGTWQGCPCPRGGGTRPGLSSKRSPVQAGDPRYCDGVKSPLLAMKSPTLGMKSPLPGTPGCWGWDRGTHPPPADPSQPRVHKPGCSAAPARLQHRPWATCSSGCPSWPGSRGSWPRKVRGTPGWGDRSQHGAGQVQGGRGSSSGITLGPRGRRTPEQGVTPGGTAEGWGTLRESCGTRQHPTASPVLSPDLYRKVFVFRKDPSDAYVVLRARLEQPLHNFTVCLRSYTDLSRPHSLFSYATKAQDNEILLFKPKPEEYRFYVGGKFVTFRVPEGGRDWEHVCASWESSTGIAEFWLNGKPWPRKGLQRGYTVGATAAILLGQEQDSFGGGFDLYNSFSGELTDVYLWDTGLSPDKMRAAFLSLRLPPALLAWKSLSYEVKGDVVVKPRLREALGA</sequence>
<evidence type="ECO:0000256" key="2">
    <source>
        <dbReference type="ARBA" id="ARBA00004613"/>
    </source>
</evidence>
<feature type="region of interest" description="Disordered" evidence="12">
    <location>
        <begin position="320"/>
        <end position="344"/>
    </location>
</feature>
<dbReference type="SMART" id="SM00159">
    <property type="entry name" value="PTX"/>
    <property type="match status" value="1"/>
</dbReference>
<proteinExistence type="inferred from homology"/>
<keyword evidence="8 11" id="KW-1015">Disulfide bond</keyword>
<dbReference type="Gene3D" id="2.60.120.200">
    <property type="match status" value="1"/>
</dbReference>
<evidence type="ECO:0000256" key="6">
    <source>
        <dbReference type="ARBA" id="ARBA00022729"/>
    </source>
</evidence>
<dbReference type="Pfam" id="PF00354">
    <property type="entry name" value="Pentaxin"/>
    <property type="match status" value="1"/>
</dbReference>
<evidence type="ECO:0000256" key="1">
    <source>
        <dbReference type="ARBA" id="ARBA00001913"/>
    </source>
</evidence>
<evidence type="ECO:0000313" key="14">
    <source>
        <dbReference type="Ensembl" id="ENSCCEP00000007575.1"/>
    </source>
</evidence>
<dbReference type="AlphaFoldDB" id="A0A8C0UE18"/>
<dbReference type="GO" id="GO:0045087">
    <property type="term" value="P:innate immune response"/>
    <property type="evidence" value="ECO:0007669"/>
    <property type="project" value="TreeGrafter"/>
</dbReference>
<evidence type="ECO:0000256" key="12">
    <source>
        <dbReference type="SAM" id="MobiDB-lite"/>
    </source>
</evidence>
<feature type="domain" description="Pentraxin (PTX)" evidence="13">
    <location>
        <begin position="449"/>
        <end position="648"/>
    </location>
</feature>
<reference evidence="14" key="2">
    <citation type="submission" date="2025-09" db="UniProtKB">
        <authorList>
            <consortium name="Ensembl"/>
        </authorList>
    </citation>
    <scope>IDENTIFICATION</scope>
</reference>
<keyword evidence="5" id="KW-0479">Metal-binding</keyword>
<dbReference type="PROSITE" id="PS51828">
    <property type="entry name" value="PTX_2"/>
    <property type="match status" value="1"/>
</dbReference>
<dbReference type="InterPro" id="IPR051005">
    <property type="entry name" value="Pentraxin_domain"/>
</dbReference>
<evidence type="ECO:0000256" key="7">
    <source>
        <dbReference type="ARBA" id="ARBA00022837"/>
    </source>
</evidence>
<protein>
    <recommendedName>
        <fullName evidence="10">C-reactive protein</fullName>
    </recommendedName>
</protein>
<evidence type="ECO:0000256" key="10">
    <source>
        <dbReference type="ARBA" id="ARBA00040546"/>
    </source>
</evidence>
<dbReference type="PROSITE" id="PS00289">
    <property type="entry name" value="PTX_1"/>
    <property type="match status" value="1"/>
</dbReference>